<keyword evidence="1" id="KW-0802">TPR repeat</keyword>
<proteinExistence type="predicted"/>
<dbReference type="Proteomes" id="UP000178869">
    <property type="component" value="Unassembled WGS sequence"/>
</dbReference>
<accession>A0A1G2PE77</accession>
<keyword evidence="3" id="KW-1133">Transmembrane helix</keyword>
<dbReference type="PROSITE" id="PS50005">
    <property type="entry name" value="TPR"/>
    <property type="match status" value="1"/>
</dbReference>
<dbReference type="Gene3D" id="1.25.40.10">
    <property type="entry name" value="Tetratricopeptide repeat domain"/>
    <property type="match status" value="1"/>
</dbReference>
<dbReference type="InterPro" id="IPR011990">
    <property type="entry name" value="TPR-like_helical_dom_sf"/>
</dbReference>
<dbReference type="AlphaFoldDB" id="A0A1G2PE77"/>
<evidence type="ECO:0000256" key="2">
    <source>
        <dbReference type="SAM" id="MobiDB-lite"/>
    </source>
</evidence>
<evidence type="ECO:0000313" key="4">
    <source>
        <dbReference type="EMBL" id="OHA46638.1"/>
    </source>
</evidence>
<dbReference type="InterPro" id="IPR019734">
    <property type="entry name" value="TPR_rpt"/>
</dbReference>
<keyword evidence="3" id="KW-0812">Transmembrane</keyword>
<gene>
    <name evidence="4" type="ORF">A2828_01910</name>
</gene>
<feature type="region of interest" description="Disordered" evidence="2">
    <location>
        <begin position="180"/>
        <end position="205"/>
    </location>
</feature>
<feature type="repeat" description="TPR" evidence="1">
    <location>
        <begin position="126"/>
        <end position="159"/>
    </location>
</feature>
<organism evidence="4 5">
    <name type="scientific">Candidatus Terrybacteria bacterium RIFCSPHIGHO2_01_FULL_43_35</name>
    <dbReference type="NCBI Taxonomy" id="1802361"/>
    <lineage>
        <taxon>Bacteria</taxon>
        <taxon>Candidatus Terryibacteriota</taxon>
    </lineage>
</organism>
<evidence type="ECO:0000256" key="3">
    <source>
        <dbReference type="SAM" id="Phobius"/>
    </source>
</evidence>
<reference evidence="4 5" key="1">
    <citation type="journal article" date="2016" name="Nat. Commun.">
        <title>Thousands of microbial genomes shed light on interconnected biogeochemical processes in an aquifer system.</title>
        <authorList>
            <person name="Anantharaman K."/>
            <person name="Brown C.T."/>
            <person name="Hug L.A."/>
            <person name="Sharon I."/>
            <person name="Castelle C.J."/>
            <person name="Probst A.J."/>
            <person name="Thomas B.C."/>
            <person name="Singh A."/>
            <person name="Wilkins M.J."/>
            <person name="Karaoz U."/>
            <person name="Brodie E.L."/>
            <person name="Williams K.H."/>
            <person name="Hubbard S.S."/>
            <person name="Banfield J.F."/>
        </authorList>
    </citation>
    <scope>NUCLEOTIDE SEQUENCE [LARGE SCALE GENOMIC DNA]</scope>
</reference>
<feature type="compositionally biased region" description="Gly residues" evidence="2">
    <location>
        <begin position="186"/>
        <end position="205"/>
    </location>
</feature>
<sequence length="205" mass="22494">MNRPVLVFKKGMAVPPILLAAILGVILIFWSLTMSHDEIQARRDAIAFSAGQTKAIAWKSLSPIVSQQNKETSLYNDALSKYHLYFTLNKYSFWLGDALDGFAAAYDEAKKEGNDYVLSRSAFAIATILLEQGMLYKNAQALEAAEQFYEEVLDIDPNNVDAKWNLELLRRFYTDNGMSSAPSGVDPGGGQDEGPGGIDPGQGGY</sequence>
<dbReference type="SMART" id="SM00028">
    <property type="entry name" value="TPR"/>
    <property type="match status" value="1"/>
</dbReference>
<comment type="caution">
    <text evidence="4">The sequence shown here is derived from an EMBL/GenBank/DDBJ whole genome shotgun (WGS) entry which is preliminary data.</text>
</comment>
<keyword evidence="3" id="KW-0472">Membrane</keyword>
<dbReference type="SUPFAM" id="SSF48452">
    <property type="entry name" value="TPR-like"/>
    <property type="match status" value="1"/>
</dbReference>
<name>A0A1G2PE77_9BACT</name>
<protein>
    <submittedName>
        <fullName evidence="4">Uncharacterized protein</fullName>
    </submittedName>
</protein>
<feature type="transmembrane region" description="Helical" evidence="3">
    <location>
        <begin position="12"/>
        <end position="33"/>
    </location>
</feature>
<evidence type="ECO:0000256" key="1">
    <source>
        <dbReference type="PROSITE-ProRule" id="PRU00339"/>
    </source>
</evidence>
<evidence type="ECO:0000313" key="5">
    <source>
        <dbReference type="Proteomes" id="UP000178869"/>
    </source>
</evidence>
<dbReference type="EMBL" id="MHSR01000013">
    <property type="protein sequence ID" value="OHA46638.1"/>
    <property type="molecule type" value="Genomic_DNA"/>
</dbReference>